<dbReference type="HOGENOM" id="CLU_2130320_0_0_9"/>
<accession>A0A0D6DVI2</accession>
<dbReference type="Proteomes" id="UP000033166">
    <property type="component" value="Chromosome I"/>
</dbReference>
<evidence type="ECO:0000313" key="2">
    <source>
        <dbReference type="Proteomes" id="UP000033166"/>
    </source>
</evidence>
<dbReference type="AlphaFoldDB" id="A0A0D6DVI2"/>
<dbReference type="EMBL" id="LN774769">
    <property type="protein sequence ID" value="CEN27963.1"/>
    <property type="molecule type" value="Genomic_DNA"/>
</dbReference>
<sequence length="113" mass="12637">MSINDYKFDVISVMNSIGKASNNNLILVLQDGIAIGRLPLEADLEDDNSLIKLFNKYFKEYRESEVQEYPQAISLVDVKYTSSGATINLPHMVFFIDQVVGVSIGLEGQKHVL</sequence>
<gene>
    <name evidence="1" type="ORF">LACPI_0763</name>
</gene>
<dbReference type="RefSeq" id="WP_047915162.1">
    <property type="nucleotide sequence ID" value="NZ_LN774769.1"/>
</dbReference>
<reference evidence="2" key="1">
    <citation type="submission" date="2015-01" db="EMBL/GenBank/DDBJ databases">
        <authorList>
            <person name="Andreevskaya M."/>
        </authorList>
    </citation>
    <scope>NUCLEOTIDE SEQUENCE [LARGE SCALE GENOMIC DNA]</scope>
    <source>
        <strain evidence="2">MKFS47</strain>
    </source>
</reference>
<dbReference type="KEGG" id="lpk:LACPI_0763"/>
<evidence type="ECO:0000313" key="1">
    <source>
        <dbReference type="EMBL" id="CEN27963.1"/>
    </source>
</evidence>
<name>A0A0D6DVI2_9LACT</name>
<proteinExistence type="predicted"/>
<organism evidence="1 2">
    <name type="scientific">Pseudolactococcus piscium MKFS47</name>
    <dbReference type="NCBI Taxonomy" id="297352"/>
    <lineage>
        <taxon>Bacteria</taxon>
        <taxon>Bacillati</taxon>
        <taxon>Bacillota</taxon>
        <taxon>Bacilli</taxon>
        <taxon>Lactobacillales</taxon>
        <taxon>Streptococcaceae</taxon>
        <taxon>Pseudolactococcus</taxon>
    </lineage>
</organism>
<protein>
    <submittedName>
        <fullName evidence="1">Uncharacterized protein</fullName>
    </submittedName>
</protein>